<keyword evidence="3" id="KW-0597">Phosphoprotein</keyword>
<comment type="catalytic activity">
    <reaction evidence="12">
        <text>N(6)-succinyl-L-lysyl-[protein] + NAD(+) + H2O = 2''-O-succinyl-ADP-D-ribose + nicotinamide + L-lysyl-[protein]</text>
        <dbReference type="Rhea" id="RHEA:47668"/>
        <dbReference type="Rhea" id="RHEA-COMP:9752"/>
        <dbReference type="Rhea" id="RHEA-COMP:11877"/>
        <dbReference type="ChEBI" id="CHEBI:15377"/>
        <dbReference type="ChEBI" id="CHEBI:17154"/>
        <dbReference type="ChEBI" id="CHEBI:29969"/>
        <dbReference type="ChEBI" id="CHEBI:57540"/>
        <dbReference type="ChEBI" id="CHEBI:87830"/>
        <dbReference type="ChEBI" id="CHEBI:87832"/>
    </reaction>
    <physiologicalReaction direction="left-to-right" evidence="12">
        <dbReference type="Rhea" id="RHEA:47669"/>
    </physiologicalReaction>
</comment>
<dbReference type="GO" id="GO:0010468">
    <property type="term" value="P:regulation of gene expression"/>
    <property type="evidence" value="ECO:0007669"/>
    <property type="project" value="UniProtKB-ARBA"/>
</dbReference>
<proteinExistence type="inferred from homology"/>
<feature type="domain" description="Deacetylase sirtuin-type" evidence="17">
    <location>
        <begin position="97"/>
        <end position="345"/>
    </location>
</feature>
<evidence type="ECO:0000256" key="9">
    <source>
        <dbReference type="ARBA" id="ARBA00041832"/>
    </source>
</evidence>
<dbReference type="Pfam" id="PF02146">
    <property type="entry name" value="SIR2"/>
    <property type="match status" value="1"/>
</dbReference>
<evidence type="ECO:0000256" key="12">
    <source>
        <dbReference type="ARBA" id="ARBA00051105"/>
    </source>
</evidence>
<evidence type="ECO:0000259" key="17">
    <source>
        <dbReference type="PROSITE" id="PS50305"/>
    </source>
</evidence>
<keyword evidence="5 15" id="KW-0479">Metal-binding</keyword>
<comment type="cofactor">
    <cofactor evidence="1">
        <name>Zn(2+)</name>
        <dbReference type="ChEBI" id="CHEBI:29105"/>
    </cofactor>
</comment>
<dbReference type="Gene3D" id="3.40.50.1220">
    <property type="entry name" value="TPP-binding domain"/>
    <property type="match status" value="1"/>
</dbReference>
<dbReference type="InterPro" id="IPR029035">
    <property type="entry name" value="DHS-like_NAD/FAD-binding_dom"/>
</dbReference>
<evidence type="ECO:0000256" key="15">
    <source>
        <dbReference type="PROSITE-ProRule" id="PRU00236"/>
    </source>
</evidence>
<dbReference type="GO" id="GO:0097372">
    <property type="term" value="F:histone H3K18 deacetylase activity, NAD-dependent"/>
    <property type="evidence" value="ECO:0007669"/>
    <property type="project" value="TreeGrafter"/>
</dbReference>
<name>A0A9N9MTP2_9CUCU</name>
<dbReference type="EMBL" id="OU892282">
    <property type="protein sequence ID" value="CAG9770404.1"/>
    <property type="molecule type" value="Genomic_DNA"/>
</dbReference>
<evidence type="ECO:0000256" key="8">
    <source>
        <dbReference type="ARBA" id="ARBA00038170"/>
    </source>
</evidence>
<comment type="catalytic activity">
    <reaction evidence="11">
        <text>N(6)-decanoyl-L-lysyl-[protein] + NAD(+) + H2O = 2''-O-decanoyl-ADP-D-ribose + nicotinamide + L-lysyl-[protein]</text>
        <dbReference type="Rhea" id="RHEA:70631"/>
        <dbReference type="Rhea" id="RHEA-COMP:9752"/>
        <dbReference type="Rhea" id="RHEA-COMP:17932"/>
        <dbReference type="ChEBI" id="CHEBI:15377"/>
        <dbReference type="ChEBI" id="CHEBI:17154"/>
        <dbReference type="ChEBI" id="CHEBI:29969"/>
        <dbReference type="ChEBI" id="CHEBI:57540"/>
        <dbReference type="ChEBI" id="CHEBI:143222"/>
        <dbReference type="ChEBI" id="CHEBI:189688"/>
    </reaction>
    <physiologicalReaction direction="left-to-right" evidence="11">
        <dbReference type="Rhea" id="RHEA:70632"/>
    </physiologicalReaction>
</comment>
<feature type="active site" description="Proton acceptor" evidence="15">
    <location>
        <position position="203"/>
    </location>
</feature>
<comment type="similarity">
    <text evidence="8">Belongs to the sirtuin family. Class IV subfamily.</text>
</comment>
<sequence length="627" mass="72205">MENGMDCEDSSEVQEVETKRIRLLRPQTLQPKKNVCAKEERHANLRKVSLILQKSEHDRNPKDLKTLSECSDMIEEVQERIKKREAVKKRLEEFEDPEDVLMQKCQILAQAIAQSQHLVVYTGAGISTAAKIPDYRGPDGIWTRLKEGRDIGDHDLSLAEPTYTHMALYELYRQKILKYVVSQNCDGLHLRSGLPRGALSELHGNMYIEVCKSCKPHREYWRLFDVTESTARFAHKTYRRCYICNSALIDTIVHFGERGSLQWPLNWKGACKNAKEATTIICLGSSLKVLKKYPWLWQMDKPVKKRPNLYIVNLQWTPKDDCANVKINGKCDLVFKKIMTMLGIAVPRYNKRKDPIFHHATELNELELHTNSQPSLVQDKTNLEDKYYNDVDNKVQNIELDDKFQLEDCSISNSNSSDLNRNCDKGISSNSSSVRSTEENIVRLIPNNFISHSGNVLNSFLSDVQTYTRLLEPSLTFLSYSLLHSKVFGPYTNLFLYPYQTSLLYPGLHSIINPMPVIKEENFPKLEPEAPVLPSCKFCHEHYKSSMCVFYPKIEPVFKTEKIRFSKIENRDKPNVCICCDYTTEEDDVEGSSSDREASSGSKIQAGWFGKGYRKGRRFKRKAVENK</sequence>
<evidence type="ECO:0000256" key="3">
    <source>
        <dbReference type="ARBA" id="ARBA00022553"/>
    </source>
</evidence>
<evidence type="ECO:0000256" key="1">
    <source>
        <dbReference type="ARBA" id="ARBA00001947"/>
    </source>
</evidence>
<dbReference type="GO" id="GO:0046872">
    <property type="term" value="F:metal ion binding"/>
    <property type="evidence" value="ECO:0007669"/>
    <property type="project" value="UniProtKB-KW"/>
</dbReference>
<feature type="binding site" evidence="15">
    <location>
        <position position="244"/>
    </location>
    <ligand>
        <name>Zn(2+)</name>
        <dbReference type="ChEBI" id="CHEBI:29105"/>
    </ligand>
</feature>
<accession>A0A9N9MTP2</accession>
<gene>
    <name evidence="18" type="ORF">CEUTPL_LOCUS10858</name>
</gene>
<evidence type="ECO:0000256" key="16">
    <source>
        <dbReference type="SAM" id="MobiDB-lite"/>
    </source>
</evidence>
<dbReference type="InterPro" id="IPR050134">
    <property type="entry name" value="NAD-dep_sirtuin_deacylases"/>
</dbReference>
<keyword evidence="7" id="KW-0520">NAD</keyword>
<protein>
    <recommendedName>
        <fullName evidence="2">protein acetyllysine N-acetyltransferase</fullName>
        <ecNumber evidence="2">2.3.1.286</ecNumber>
    </recommendedName>
    <alternativeName>
        <fullName evidence="10">Regulatory protein SIR2 homolog 7</fullName>
    </alternativeName>
    <alternativeName>
        <fullName evidence="9">SIR2-like protein 7</fullName>
    </alternativeName>
</protein>
<dbReference type="Proteomes" id="UP001152799">
    <property type="component" value="Chromosome 6"/>
</dbReference>
<dbReference type="EC" id="2.3.1.286" evidence="2"/>
<feature type="binding site" evidence="15">
    <location>
        <position position="241"/>
    </location>
    <ligand>
        <name>Zn(2+)</name>
        <dbReference type="ChEBI" id="CHEBI:29105"/>
    </ligand>
</feature>
<dbReference type="GO" id="GO:0035861">
    <property type="term" value="C:site of double-strand break"/>
    <property type="evidence" value="ECO:0007669"/>
    <property type="project" value="UniProtKB-ARBA"/>
</dbReference>
<dbReference type="CDD" id="cd01410">
    <property type="entry name" value="SIRT7"/>
    <property type="match status" value="1"/>
</dbReference>
<evidence type="ECO:0000313" key="18">
    <source>
        <dbReference type="EMBL" id="CAG9770404.1"/>
    </source>
</evidence>
<feature type="binding site" evidence="15">
    <location>
        <position position="214"/>
    </location>
    <ligand>
        <name>Zn(2+)</name>
        <dbReference type="ChEBI" id="CHEBI:29105"/>
    </ligand>
</feature>
<dbReference type="GO" id="GO:0070403">
    <property type="term" value="F:NAD+ binding"/>
    <property type="evidence" value="ECO:0007669"/>
    <property type="project" value="InterPro"/>
</dbReference>
<reference evidence="18" key="1">
    <citation type="submission" date="2022-01" db="EMBL/GenBank/DDBJ databases">
        <authorList>
            <person name="King R."/>
        </authorList>
    </citation>
    <scope>NUCLEOTIDE SEQUENCE</scope>
</reference>
<dbReference type="OrthoDB" id="2919105at2759"/>
<dbReference type="InterPro" id="IPR003000">
    <property type="entry name" value="Sirtuin"/>
</dbReference>
<evidence type="ECO:0000256" key="13">
    <source>
        <dbReference type="ARBA" id="ARBA00051399"/>
    </source>
</evidence>
<dbReference type="InterPro" id="IPR026590">
    <property type="entry name" value="Ssirtuin_cat_dom"/>
</dbReference>
<evidence type="ECO:0000256" key="7">
    <source>
        <dbReference type="ARBA" id="ARBA00023027"/>
    </source>
</evidence>
<dbReference type="PANTHER" id="PTHR11085:SF1">
    <property type="entry name" value="NAD-DEPENDENT PROTEIN DEACETYLASE SIRTUIN-7"/>
    <property type="match status" value="1"/>
</dbReference>
<dbReference type="Gene3D" id="2.20.28.200">
    <property type="match status" value="1"/>
</dbReference>
<keyword evidence="19" id="KW-1185">Reference proteome</keyword>
<evidence type="ECO:0000256" key="4">
    <source>
        <dbReference type="ARBA" id="ARBA00022679"/>
    </source>
</evidence>
<evidence type="ECO:0000256" key="2">
    <source>
        <dbReference type="ARBA" id="ARBA00012928"/>
    </source>
</evidence>
<keyword evidence="4" id="KW-0808">Transferase</keyword>
<dbReference type="FunFam" id="3.40.50.1220:FF:000038">
    <property type="entry name" value="NAD-dependent protein deacetylase sirtuin-6 isoform X2"/>
    <property type="match status" value="1"/>
</dbReference>
<dbReference type="FunFam" id="2.20.28.200:FF:000002">
    <property type="entry name" value="NAD-dependent deacetylase sirtuin-7"/>
    <property type="match status" value="1"/>
</dbReference>
<dbReference type="PANTHER" id="PTHR11085">
    <property type="entry name" value="NAD-DEPENDENT PROTEIN DEACYLASE SIRTUIN-5, MITOCHONDRIAL-RELATED"/>
    <property type="match status" value="1"/>
</dbReference>
<dbReference type="AlphaFoldDB" id="A0A9N9MTP2"/>
<keyword evidence="6 15" id="KW-0862">Zinc</keyword>
<comment type="catalytic activity">
    <reaction evidence="13">
        <text>N(6)-propanoyl-L-lysyl-[protein] + NAD(+) + H2O = 3''-O-propanoyl-ADP-D-ribose + nicotinamide + L-lysyl-[protein]</text>
        <dbReference type="Rhea" id="RHEA:23500"/>
        <dbReference type="Rhea" id="RHEA-COMP:9752"/>
        <dbReference type="Rhea" id="RHEA-COMP:13758"/>
        <dbReference type="ChEBI" id="CHEBI:15377"/>
        <dbReference type="ChEBI" id="CHEBI:17154"/>
        <dbReference type="ChEBI" id="CHEBI:29969"/>
        <dbReference type="ChEBI" id="CHEBI:57540"/>
        <dbReference type="ChEBI" id="CHEBI:138019"/>
        <dbReference type="ChEBI" id="CHEBI:145015"/>
    </reaction>
    <physiologicalReaction direction="left-to-right" evidence="13">
        <dbReference type="Rhea" id="RHEA:23501"/>
    </physiologicalReaction>
</comment>
<evidence type="ECO:0000256" key="14">
    <source>
        <dbReference type="ARBA" id="ARBA00052763"/>
    </source>
</evidence>
<evidence type="ECO:0000256" key="10">
    <source>
        <dbReference type="ARBA" id="ARBA00043038"/>
    </source>
</evidence>
<evidence type="ECO:0000256" key="11">
    <source>
        <dbReference type="ARBA" id="ARBA00050237"/>
    </source>
</evidence>
<dbReference type="GO" id="GO:0000785">
    <property type="term" value="C:chromatin"/>
    <property type="evidence" value="ECO:0007669"/>
    <property type="project" value="TreeGrafter"/>
</dbReference>
<dbReference type="SUPFAM" id="SSF52467">
    <property type="entry name" value="DHS-like NAD/FAD-binding domain"/>
    <property type="match status" value="1"/>
</dbReference>
<evidence type="ECO:0000313" key="19">
    <source>
        <dbReference type="Proteomes" id="UP001152799"/>
    </source>
</evidence>
<evidence type="ECO:0000256" key="6">
    <source>
        <dbReference type="ARBA" id="ARBA00022833"/>
    </source>
</evidence>
<dbReference type="GO" id="GO:0005634">
    <property type="term" value="C:nucleus"/>
    <property type="evidence" value="ECO:0007669"/>
    <property type="project" value="TreeGrafter"/>
</dbReference>
<feature type="region of interest" description="Disordered" evidence="16">
    <location>
        <begin position="586"/>
        <end position="609"/>
    </location>
</feature>
<organism evidence="18 19">
    <name type="scientific">Ceutorhynchus assimilis</name>
    <name type="common">cabbage seed weevil</name>
    <dbReference type="NCBI Taxonomy" id="467358"/>
    <lineage>
        <taxon>Eukaryota</taxon>
        <taxon>Metazoa</taxon>
        <taxon>Ecdysozoa</taxon>
        <taxon>Arthropoda</taxon>
        <taxon>Hexapoda</taxon>
        <taxon>Insecta</taxon>
        <taxon>Pterygota</taxon>
        <taxon>Neoptera</taxon>
        <taxon>Endopterygota</taxon>
        <taxon>Coleoptera</taxon>
        <taxon>Polyphaga</taxon>
        <taxon>Cucujiformia</taxon>
        <taxon>Curculionidae</taxon>
        <taxon>Ceutorhynchinae</taxon>
        <taxon>Ceutorhynchus</taxon>
    </lineage>
</organism>
<comment type="catalytic activity">
    <reaction evidence="14">
        <text>N(6)-glutaryl-L-lysyl-[protein] + NAD(+) + H2O = 2''-O-glutaryl-ADP-D-ribose + nicotinamide + L-lysyl-[protein]</text>
        <dbReference type="Rhea" id="RHEA:47664"/>
        <dbReference type="Rhea" id="RHEA-COMP:9752"/>
        <dbReference type="Rhea" id="RHEA-COMP:11875"/>
        <dbReference type="ChEBI" id="CHEBI:15377"/>
        <dbReference type="ChEBI" id="CHEBI:17154"/>
        <dbReference type="ChEBI" id="CHEBI:29969"/>
        <dbReference type="ChEBI" id="CHEBI:57540"/>
        <dbReference type="ChEBI" id="CHEBI:87828"/>
        <dbReference type="ChEBI" id="CHEBI:87829"/>
    </reaction>
    <physiologicalReaction direction="left-to-right" evidence="14">
        <dbReference type="Rhea" id="RHEA:47665"/>
    </physiologicalReaction>
</comment>
<feature type="binding site" evidence="15">
    <location>
        <position position="211"/>
    </location>
    <ligand>
        <name>Zn(2+)</name>
        <dbReference type="ChEBI" id="CHEBI:29105"/>
    </ligand>
</feature>
<evidence type="ECO:0000256" key="5">
    <source>
        <dbReference type="ARBA" id="ARBA00022723"/>
    </source>
</evidence>
<dbReference type="PROSITE" id="PS50305">
    <property type="entry name" value="SIRTUIN"/>
    <property type="match status" value="1"/>
</dbReference>
<dbReference type="GO" id="GO:0140861">
    <property type="term" value="P:DNA repair-dependent chromatin remodeling"/>
    <property type="evidence" value="ECO:0007669"/>
    <property type="project" value="UniProtKB-ARBA"/>
</dbReference>